<sequence>MSNIQTVKQNTLAIAKEEAMNQVTQKIAELKANNSIAFPPTYSVTNAINSAWLMLQDVVDKDKNSALDICSRNSIVETLYNMCLQGLSPAKKQCYFVVYGKKLQLMRSYMGTVAVTKRLEGVKDVKAYCIYEGDIFEREFDFTTGSFKITKFEQDLDNQDIEKIKGAFAMIIGEDGPLHVEVMTMKQIKKAWGQGTAFNSGKSKAHNNFTDEMAKKTVINRACKMFANTSDDSDVLIEAFNNSDKSDFSEENQEVQKTMTVKEEISRNANSKVIDIEEEPQVQQEIIVDVPEGQISMADEGCPF</sequence>
<evidence type="ECO:0000313" key="1">
    <source>
        <dbReference type="EMBL" id="MDH2337337.1"/>
    </source>
</evidence>
<gene>
    <name evidence="1" type="ORF">QDQ28_14250</name>
</gene>
<comment type="caution">
    <text evidence="1">The sequence shown here is derived from an EMBL/GenBank/DDBJ whole genome shotgun (WGS) entry which is preliminary data.</text>
</comment>
<organism evidence="1 2">
    <name type="scientific">Clostridium perfringens</name>
    <dbReference type="NCBI Taxonomy" id="1502"/>
    <lineage>
        <taxon>Bacteria</taxon>
        <taxon>Bacillati</taxon>
        <taxon>Bacillota</taxon>
        <taxon>Clostridia</taxon>
        <taxon>Eubacteriales</taxon>
        <taxon>Clostridiaceae</taxon>
        <taxon>Clostridium</taxon>
    </lineage>
</organism>
<dbReference type="RefSeq" id="WP_279858300.1">
    <property type="nucleotide sequence ID" value="NZ_JARVUX010000012.1"/>
</dbReference>
<dbReference type="Proteomes" id="UP001222958">
    <property type="component" value="Unassembled WGS sequence"/>
</dbReference>
<dbReference type="GO" id="GO:0006259">
    <property type="term" value="P:DNA metabolic process"/>
    <property type="evidence" value="ECO:0007669"/>
    <property type="project" value="InterPro"/>
</dbReference>
<name>A0AAP4EEQ3_CLOPF</name>
<dbReference type="EMBL" id="JARVUX010000012">
    <property type="protein sequence ID" value="MDH2337337.1"/>
    <property type="molecule type" value="Genomic_DNA"/>
</dbReference>
<dbReference type="InterPro" id="IPR018330">
    <property type="entry name" value="RecT_fam"/>
</dbReference>
<proteinExistence type="predicted"/>
<reference evidence="1" key="1">
    <citation type="submission" date="2023-04" db="EMBL/GenBank/DDBJ databases">
        <title>Epidemiological investigation of Clostridium perfringens isolated from cattle.</title>
        <authorList>
            <person name="Tian R."/>
        </authorList>
    </citation>
    <scope>NUCLEOTIDE SEQUENCE</scope>
    <source>
        <strain evidence="1">ZWCP172</strain>
    </source>
</reference>
<dbReference type="AlphaFoldDB" id="A0AAP4EEQ3"/>
<accession>A0AAP4EEQ3</accession>
<dbReference type="Pfam" id="PF03837">
    <property type="entry name" value="RecT"/>
    <property type="match status" value="1"/>
</dbReference>
<protein>
    <submittedName>
        <fullName evidence="1">Recombinase RecT</fullName>
    </submittedName>
</protein>
<dbReference type="GO" id="GO:0003677">
    <property type="term" value="F:DNA binding"/>
    <property type="evidence" value="ECO:0007669"/>
    <property type="project" value="InterPro"/>
</dbReference>
<evidence type="ECO:0000313" key="2">
    <source>
        <dbReference type="Proteomes" id="UP001222958"/>
    </source>
</evidence>